<gene>
    <name evidence="1" type="ORF">FSB_LOCUS7892</name>
</gene>
<dbReference type="PANTHER" id="PTHR33116:SF78">
    <property type="entry name" value="OS12G0587133 PROTEIN"/>
    <property type="match status" value="1"/>
</dbReference>
<dbReference type="SUPFAM" id="SSF56219">
    <property type="entry name" value="DNase I-like"/>
    <property type="match status" value="1"/>
</dbReference>
<sequence length="939" mass="104484">MPRISPIDPKFENHVTVAMNSAMGVKENPTLEGNSDPEVNACVDITLNLTLFCGPGGNWTVSQAQIVKNNSQVSSKPISHAYNPDITNKIARGEQSVEVWDDEASESSLPLELSNNVVGGELGEDGSWDDEAIWVELLAISFPAVEESPDKLAQVGANGVTDVVPAALKEPKSNWVMEQLKEFGLILGVSFDGFEYKIMELLIKIEALLGTGSKGGCSYSRKGDKSGVSRELRNLISGVNYAGGSSRRTSSTSGRALLLVVEKVEEAVGRYSVSCKFKVVYSGLAWGFFGVYGPQRAAERCLMWEKLAGVGAWWDVPWCVGGDFNIVRYPSERFGLNSFSPSMQDFSDFISSMGFIDLPLEGGSTTWSNCHSKSRLDRYLVTPSLENHFSKITQHRLPQIISDHFPILDEIGEGLVSFYNELFSEDEVRRPLLDGLSFSSIDEEDSLVLDRSFTEEEVLEVMKVMAGDKAPGPDGFSMAFFKGCWATVKEDMMAVFHEFHAKGSFTRSINATNAFVGGRQTLDSVLIANESLDSRLKAGIPGVLWRAVEGGYISGFKVGQSNGSELVISHLLFANDTLLFCGADPLQIWHLRGVFIWFQAISGLKINLSKTELVLVGQVPNVNELAGVLGCRVAALPLSYLGLPLGATFKQKSVWNIVVEKIEKRLAGWKRTYLSKGGRLTLLKSTLSNLPTYYLSLFPVPISVAHHIEKLQRDFLWGGLENEHKYHLLNWQQVCTPIQYGGLGIRKVAVFKKALLGKWLWRYANEPMSLWRRVVDSKYGSQWWGWCSNRGQGAHRFPALFWLLRHPEASVADILHFDGPTPIWDIQFSRPMQDWELDIVNSFLPSRPKELLYSSPLRQGGMDLVCWTPPRKRSSSRELYSSNTNVFEEWLISFLVGMGILEDLRLAKFGRCYCTASCGVSGVKEMQELSMGRKLPFRL</sequence>
<organism evidence="1">
    <name type="scientific">Fagus sylvatica</name>
    <name type="common">Beechnut</name>
    <dbReference type="NCBI Taxonomy" id="28930"/>
    <lineage>
        <taxon>Eukaryota</taxon>
        <taxon>Viridiplantae</taxon>
        <taxon>Streptophyta</taxon>
        <taxon>Embryophyta</taxon>
        <taxon>Tracheophyta</taxon>
        <taxon>Spermatophyta</taxon>
        <taxon>Magnoliopsida</taxon>
        <taxon>eudicotyledons</taxon>
        <taxon>Gunneridae</taxon>
        <taxon>Pentapetalae</taxon>
        <taxon>rosids</taxon>
        <taxon>fabids</taxon>
        <taxon>Fagales</taxon>
        <taxon>Fagaceae</taxon>
        <taxon>Fagus</taxon>
    </lineage>
</organism>
<accession>A0A2N9EZ38</accession>
<reference evidence="1" key="1">
    <citation type="submission" date="2018-02" db="EMBL/GenBank/DDBJ databases">
        <authorList>
            <person name="Cohen D.B."/>
            <person name="Kent A.D."/>
        </authorList>
    </citation>
    <scope>NUCLEOTIDE SEQUENCE</scope>
</reference>
<name>A0A2N9EZ38_FAGSY</name>
<protein>
    <recommendedName>
        <fullName evidence="2">Reverse transcriptase domain-containing protein</fullName>
    </recommendedName>
</protein>
<proteinExistence type="predicted"/>
<dbReference type="InterPro" id="IPR036691">
    <property type="entry name" value="Endo/exonu/phosph_ase_sf"/>
</dbReference>
<dbReference type="PANTHER" id="PTHR33116">
    <property type="entry name" value="REVERSE TRANSCRIPTASE ZINC-BINDING DOMAIN-CONTAINING PROTEIN-RELATED-RELATED"/>
    <property type="match status" value="1"/>
</dbReference>
<dbReference type="Gene3D" id="3.60.10.10">
    <property type="entry name" value="Endonuclease/exonuclease/phosphatase"/>
    <property type="match status" value="1"/>
</dbReference>
<dbReference type="EMBL" id="OIVN01000426">
    <property type="protein sequence ID" value="SPC80010.1"/>
    <property type="molecule type" value="Genomic_DNA"/>
</dbReference>
<dbReference type="AlphaFoldDB" id="A0A2N9EZ38"/>
<evidence type="ECO:0000313" key="1">
    <source>
        <dbReference type="EMBL" id="SPC80010.1"/>
    </source>
</evidence>
<evidence type="ECO:0008006" key="2">
    <source>
        <dbReference type="Google" id="ProtNLM"/>
    </source>
</evidence>